<accession>A0ABM3W8U0</accession>
<organism evidence="1 2">
    <name type="scientific">Erinaceus europaeus</name>
    <name type="common">Western European hedgehog</name>
    <dbReference type="NCBI Taxonomy" id="9365"/>
    <lineage>
        <taxon>Eukaryota</taxon>
        <taxon>Metazoa</taxon>
        <taxon>Chordata</taxon>
        <taxon>Craniata</taxon>
        <taxon>Vertebrata</taxon>
        <taxon>Euteleostomi</taxon>
        <taxon>Mammalia</taxon>
        <taxon>Eutheria</taxon>
        <taxon>Laurasiatheria</taxon>
        <taxon>Eulipotyphla</taxon>
        <taxon>Erinaceidae</taxon>
        <taxon>Erinaceinae</taxon>
        <taxon>Erinaceus</taxon>
    </lineage>
</organism>
<dbReference type="RefSeq" id="XP_060032981.1">
    <property type="nucleotide sequence ID" value="XM_060176998.1"/>
</dbReference>
<reference evidence="2" key="1">
    <citation type="submission" date="2025-08" db="UniProtKB">
        <authorList>
            <consortium name="RefSeq"/>
        </authorList>
    </citation>
    <scope>IDENTIFICATION</scope>
</reference>
<keyword evidence="1" id="KW-1185">Reference proteome</keyword>
<dbReference type="Gene3D" id="1.25.40.490">
    <property type="match status" value="1"/>
</dbReference>
<gene>
    <name evidence="2" type="primary">FANCF</name>
</gene>
<evidence type="ECO:0000313" key="1">
    <source>
        <dbReference type="Proteomes" id="UP001652624"/>
    </source>
</evidence>
<sequence length="337" mass="36429">MESLLRQLECFSELLAVSRSPHVRTWEPATVSRALQWARYLRHVHGRLSRHERVRLALRRLLKDGGARGAAMAPGLPDLQALGRGDLLLALRLLDNRALGPAACHRLLQELGPGGPDDPRDSLSARAALLARRRSAVRLLLGAVPAAPGGCVVRTQARLLLTRLQEARGAAHGLLHVLWGRCPRDSLLQVTACALGPPPREGHLHPDGPQAAPELARWLLDTPEVVEAFCRDLPAGLVTSAACSHPALARAYLRLLSQWGGQLLYDLPTGVWAAAADKHVSWQDLCGRFQSLCQAPPPLRDQAVATLQANKAQDGDFEVPGISVWTDLLLALGGAVR</sequence>
<dbReference type="InterPro" id="IPR035428">
    <property type="entry name" value="FANCF"/>
</dbReference>
<dbReference type="PANTHER" id="PTHR14449">
    <property type="entry name" value="FANCONI ANEMIA GROUP F PROTEIN FANCF"/>
    <property type="match status" value="1"/>
</dbReference>
<dbReference type="GeneID" id="103107170"/>
<dbReference type="InterPro" id="IPR038505">
    <property type="entry name" value="FANCF_C_sf"/>
</dbReference>
<dbReference type="Proteomes" id="UP001652624">
    <property type="component" value="Chromosome 17"/>
</dbReference>
<protein>
    <submittedName>
        <fullName evidence="2">Fanconi anemia group F protein</fullName>
    </submittedName>
</protein>
<name>A0ABM3W8U0_ERIEU</name>
<proteinExistence type="predicted"/>
<dbReference type="Pfam" id="PF11107">
    <property type="entry name" value="FANCF"/>
    <property type="match status" value="1"/>
</dbReference>
<evidence type="ECO:0000313" key="2">
    <source>
        <dbReference type="RefSeq" id="XP_060032981.1"/>
    </source>
</evidence>
<dbReference type="PANTHER" id="PTHR14449:SF2">
    <property type="entry name" value="FANCONI ANEMIA GROUP F PROTEIN"/>
    <property type="match status" value="1"/>
</dbReference>